<sequence length="467" mass="53044">MTFIVRLYFIISPSLESPVMLPVLFCVVSVLYCNRDDDRRTICSNENGGALSEQLDYHHLNVGIKYQKRDQSEVCVEEQHITLFNELRTLAQLNSRQNTDVKKKLDSIAHLVHFFCSNLDKNLGKSVNEGSNSGVSEQQTCIFKMNAASLFVIDKEAENMNKELLERVKLTLFGYLMKLIIPFGGTFIAGKEEVEIHGTYFLLIGVQKELQIVIRKLISSSCEPRTDQNYLKIPTNELDCNTNSKNSLLAQPYNNLTRTKHQTYPFILNNQEGELAKVTTNCNGPSNLIFIFDPQKPTIYICASEMILIIDAKNLDDDRLVLLKSSVKNLFSQSIPMCDKDRLNIVDILLRMPLNELENAEADTESCCQIEDRGAAKELEEWEEFEEFSSYTAENPQHGDDKGGYTTTPTGLDDNACYNKLFGQTYILRDDFVPKERGISKANHTRKTNAMNSYGNFLGHSTPMMRT</sequence>
<dbReference type="InParanoid" id="L2GS79"/>
<accession>L2GS79</accession>
<evidence type="ECO:0000313" key="2">
    <source>
        <dbReference type="Proteomes" id="UP000011081"/>
    </source>
</evidence>
<dbReference type="Proteomes" id="UP000011081">
    <property type="component" value="Unassembled WGS sequence"/>
</dbReference>
<dbReference type="OMA" id="YICASEM"/>
<proteinExistence type="predicted"/>
<gene>
    <name evidence="1" type="ORF">VCUG_02583</name>
</gene>
<dbReference type="AlphaFoldDB" id="L2GS79"/>
<dbReference type="RefSeq" id="XP_008075591.1">
    <property type="nucleotide sequence ID" value="XM_008077400.1"/>
</dbReference>
<organism evidence="1 2">
    <name type="scientific">Vavraia culicis (isolate floridensis)</name>
    <name type="common">Microsporidian parasite</name>
    <dbReference type="NCBI Taxonomy" id="948595"/>
    <lineage>
        <taxon>Eukaryota</taxon>
        <taxon>Fungi</taxon>
        <taxon>Fungi incertae sedis</taxon>
        <taxon>Microsporidia</taxon>
        <taxon>Pleistophoridae</taxon>
        <taxon>Vavraia</taxon>
    </lineage>
</organism>
<dbReference type="VEuPathDB" id="MicrosporidiaDB:VCUG_02583"/>
<dbReference type="GeneID" id="19880444"/>
<keyword evidence="2" id="KW-1185">Reference proteome</keyword>
<dbReference type="HOGENOM" id="CLU_585531_0_0_1"/>
<dbReference type="EMBL" id="GL877481">
    <property type="protein sequence ID" value="ELA45930.1"/>
    <property type="molecule type" value="Genomic_DNA"/>
</dbReference>
<name>L2GS79_VAVCU</name>
<protein>
    <submittedName>
        <fullName evidence="1">Uncharacterized protein</fullName>
    </submittedName>
</protein>
<reference evidence="2" key="1">
    <citation type="submission" date="2011-03" db="EMBL/GenBank/DDBJ databases">
        <title>The genome sequence of Vavraia culicis strain floridensis.</title>
        <authorList>
            <consortium name="The Broad Institute Genome Sequencing Platform"/>
            <person name="Cuomo C."/>
            <person name="Becnel J."/>
            <person name="Sanscrainte N."/>
            <person name="Young S.K."/>
            <person name="Zeng Q."/>
            <person name="Gargeya S."/>
            <person name="Fitzgerald M."/>
            <person name="Haas B."/>
            <person name="Abouelleil A."/>
            <person name="Alvarado L."/>
            <person name="Arachchi H.M."/>
            <person name="Berlin A."/>
            <person name="Chapman S.B."/>
            <person name="Gearin G."/>
            <person name="Goldberg J."/>
            <person name="Griggs A."/>
            <person name="Gujja S."/>
            <person name="Hansen M."/>
            <person name="Heiman D."/>
            <person name="Howarth C."/>
            <person name="Larimer J."/>
            <person name="Lui A."/>
            <person name="MacDonald P.J.P."/>
            <person name="McCowen C."/>
            <person name="Montmayeur A."/>
            <person name="Murphy C."/>
            <person name="Neiman D."/>
            <person name="Pearson M."/>
            <person name="Priest M."/>
            <person name="Roberts A."/>
            <person name="Saif S."/>
            <person name="Shea T."/>
            <person name="Sisk P."/>
            <person name="Stolte C."/>
            <person name="Sykes S."/>
            <person name="Wortman J."/>
            <person name="Nusbaum C."/>
            <person name="Birren B."/>
        </authorList>
    </citation>
    <scope>NUCLEOTIDE SEQUENCE [LARGE SCALE GENOMIC DNA]</scope>
    <source>
        <strain evidence="2">floridensis</strain>
    </source>
</reference>
<evidence type="ECO:0000313" key="1">
    <source>
        <dbReference type="EMBL" id="ELA45930.1"/>
    </source>
</evidence>